<protein>
    <submittedName>
        <fullName evidence="2">Uncharacterized protein</fullName>
    </submittedName>
</protein>
<name>A0A9P5YM73_9AGAR</name>
<reference evidence="2" key="1">
    <citation type="submission" date="2020-11" db="EMBL/GenBank/DDBJ databases">
        <authorList>
            <consortium name="DOE Joint Genome Institute"/>
            <person name="Ahrendt S."/>
            <person name="Riley R."/>
            <person name="Andreopoulos W."/>
            <person name="Labutti K."/>
            <person name="Pangilinan J."/>
            <person name="Ruiz-Duenas F.J."/>
            <person name="Barrasa J.M."/>
            <person name="Sanchez-Garcia M."/>
            <person name="Camarero S."/>
            <person name="Miyauchi S."/>
            <person name="Serrano A."/>
            <person name="Linde D."/>
            <person name="Babiker R."/>
            <person name="Drula E."/>
            <person name="Ayuso-Fernandez I."/>
            <person name="Pacheco R."/>
            <person name="Padilla G."/>
            <person name="Ferreira P."/>
            <person name="Barriuso J."/>
            <person name="Kellner H."/>
            <person name="Castanera R."/>
            <person name="Alfaro M."/>
            <person name="Ramirez L."/>
            <person name="Pisabarro A.G."/>
            <person name="Kuo A."/>
            <person name="Tritt A."/>
            <person name="Lipzen A."/>
            <person name="He G."/>
            <person name="Yan M."/>
            <person name="Ng V."/>
            <person name="Cullen D."/>
            <person name="Martin F."/>
            <person name="Rosso M.-N."/>
            <person name="Henrissat B."/>
            <person name="Hibbett D."/>
            <person name="Martinez A.T."/>
            <person name="Grigoriev I.V."/>
        </authorList>
    </citation>
    <scope>NUCLEOTIDE SEQUENCE</scope>
    <source>
        <strain evidence="2">CIRM-BRFM 674</strain>
    </source>
</reference>
<gene>
    <name evidence="2" type="ORF">BDN70DRAFT_926168</name>
</gene>
<dbReference type="EMBL" id="MU155696">
    <property type="protein sequence ID" value="KAF9471386.1"/>
    <property type="molecule type" value="Genomic_DNA"/>
</dbReference>
<dbReference type="Proteomes" id="UP000807469">
    <property type="component" value="Unassembled WGS sequence"/>
</dbReference>
<dbReference type="OrthoDB" id="2662290at2759"/>
<evidence type="ECO:0000313" key="2">
    <source>
        <dbReference type="EMBL" id="KAF9471386.1"/>
    </source>
</evidence>
<feature type="region of interest" description="Disordered" evidence="1">
    <location>
        <begin position="623"/>
        <end position="652"/>
    </location>
</feature>
<feature type="region of interest" description="Disordered" evidence="1">
    <location>
        <begin position="428"/>
        <end position="461"/>
    </location>
</feature>
<sequence length="718" mass="78916">MGHNRKKSPSNKEKGKGKATLKNNTEHDVVNPTGDLTHGQSSNLNGSTSMQHSKGTIKGGTFQQTNGHSNSFTVELNVNHYPPTQDSNTSQSATQPSRPPLQPSSSQNVPTGLSSSPVDARQCTSSSSDRPQQKTNYDIYREQLELQRRGIPLWIPESNGCLPMIYQRTGVTIGDVGIVTPSGAFSFVFNICLPRDHPSQPDDLPQDFKPISLRPRDIRKFIEFKSGSHLASKAIHKVSNEGGSTDLVFETDISEGAILTLPEGSVAHDLENIPQFEAYATSNVESWYRYINGTCGRQAKNGEIRLVTGCDKTTSWGMAVIDNLERPAIYHQLRFRPVGSGIPSSTSLSSPIPLHTWDYAGFVDAKVGPYPEEIALLREDDDSTAATTGRYLNQCLFIRTLNLTLRDDVFASISDELALALTEGRSSFTSTSYSSTNSSSSNINETRSGGANQAPHGTNFGTQRAFNANIGDDRVTITRSPTAEKSHPSDTLNKKMLERAPGCRVAITRDEHWCSVITEDDESMPSNIQIAERVFNLYDIVEENGVVFLEDKKQNALPTSTSSQPLSSDERQVCLSTDQQSGQPEDSARVASILPFARDTTLQSIFTRHQEFFDEVVPGHMFTSSDAQDSRSSRSPPARKSDLPPTFIPGSQIFLASTSPSEYHTMTTRHPETGPTVLCFENNQLYFDLNQEPMDIRAEDPNHDSEPSKRSSGKINEG</sequence>
<feature type="compositionally biased region" description="Polar residues" evidence="1">
    <location>
        <begin position="61"/>
        <end position="94"/>
    </location>
</feature>
<feature type="compositionally biased region" description="Polar residues" evidence="1">
    <location>
        <begin position="449"/>
        <end position="461"/>
    </location>
</feature>
<feature type="region of interest" description="Disordered" evidence="1">
    <location>
        <begin position="556"/>
        <end position="587"/>
    </location>
</feature>
<keyword evidence="3" id="KW-1185">Reference proteome</keyword>
<feature type="compositionally biased region" description="Polar residues" evidence="1">
    <location>
        <begin position="574"/>
        <end position="584"/>
    </location>
</feature>
<feature type="compositionally biased region" description="Polar residues" evidence="1">
    <location>
        <begin position="108"/>
        <end position="136"/>
    </location>
</feature>
<dbReference type="AlphaFoldDB" id="A0A9P5YM73"/>
<evidence type="ECO:0000256" key="1">
    <source>
        <dbReference type="SAM" id="MobiDB-lite"/>
    </source>
</evidence>
<accession>A0A9P5YM73</accession>
<feature type="compositionally biased region" description="Polar residues" evidence="1">
    <location>
        <begin position="38"/>
        <end position="54"/>
    </location>
</feature>
<feature type="compositionally biased region" description="Low complexity" evidence="1">
    <location>
        <begin position="557"/>
        <end position="567"/>
    </location>
</feature>
<proteinExistence type="predicted"/>
<organism evidence="2 3">
    <name type="scientific">Pholiota conissans</name>
    <dbReference type="NCBI Taxonomy" id="109636"/>
    <lineage>
        <taxon>Eukaryota</taxon>
        <taxon>Fungi</taxon>
        <taxon>Dikarya</taxon>
        <taxon>Basidiomycota</taxon>
        <taxon>Agaricomycotina</taxon>
        <taxon>Agaricomycetes</taxon>
        <taxon>Agaricomycetidae</taxon>
        <taxon>Agaricales</taxon>
        <taxon>Agaricineae</taxon>
        <taxon>Strophariaceae</taxon>
        <taxon>Pholiota</taxon>
    </lineage>
</organism>
<feature type="compositionally biased region" description="Low complexity" evidence="1">
    <location>
        <begin position="428"/>
        <end position="448"/>
    </location>
</feature>
<feature type="compositionally biased region" description="Basic and acidic residues" evidence="1">
    <location>
        <begin position="694"/>
        <end position="709"/>
    </location>
</feature>
<evidence type="ECO:0000313" key="3">
    <source>
        <dbReference type="Proteomes" id="UP000807469"/>
    </source>
</evidence>
<comment type="caution">
    <text evidence="2">The sequence shown here is derived from an EMBL/GenBank/DDBJ whole genome shotgun (WGS) entry which is preliminary data.</text>
</comment>
<feature type="region of interest" description="Disordered" evidence="1">
    <location>
        <begin position="1"/>
        <end position="136"/>
    </location>
</feature>
<feature type="region of interest" description="Disordered" evidence="1">
    <location>
        <begin position="690"/>
        <end position="718"/>
    </location>
</feature>